<evidence type="ECO:0000256" key="11">
    <source>
        <dbReference type="SAM" id="Phobius"/>
    </source>
</evidence>
<evidence type="ECO:0000256" key="10">
    <source>
        <dbReference type="SAM" id="MobiDB-lite"/>
    </source>
</evidence>
<evidence type="ECO:0000313" key="15">
    <source>
        <dbReference type="Proteomes" id="UP000245207"/>
    </source>
</evidence>
<dbReference type="AlphaFoldDB" id="A0A2U1MBA6"/>
<dbReference type="CDD" id="cd23509">
    <property type="entry name" value="Gnk2-like"/>
    <property type="match status" value="1"/>
</dbReference>
<comment type="similarity">
    <text evidence="8">Belongs to the cysteine-rich repeat secretory protein family. Plasmodesmata-located proteins (PDLD) subfamily.</text>
</comment>
<dbReference type="GO" id="GO:0042742">
    <property type="term" value="P:defense response to bacterium"/>
    <property type="evidence" value="ECO:0007669"/>
    <property type="project" value="TreeGrafter"/>
</dbReference>
<proteinExistence type="inferred from homology"/>
<keyword evidence="15" id="KW-1185">Reference proteome</keyword>
<keyword evidence="3 12" id="KW-0732">Signal</keyword>
<feature type="compositionally biased region" description="Low complexity" evidence="10">
    <location>
        <begin position="224"/>
        <end position="236"/>
    </location>
</feature>
<dbReference type="PANTHER" id="PTHR32080">
    <property type="entry name" value="ANTIFUNGAL PROTEIN GINKBILOBIN-2-LIKE"/>
    <property type="match status" value="1"/>
</dbReference>
<evidence type="ECO:0000256" key="6">
    <source>
        <dbReference type="ARBA" id="ARBA00023157"/>
    </source>
</evidence>
<evidence type="ECO:0000256" key="7">
    <source>
        <dbReference type="ARBA" id="ARBA00024184"/>
    </source>
</evidence>
<dbReference type="Proteomes" id="UP000245207">
    <property type="component" value="Unassembled WGS sequence"/>
</dbReference>
<keyword evidence="4" id="KW-0677">Repeat</keyword>
<keyword evidence="5" id="KW-0965">Cell junction</keyword>
<dbReference type="GO" id="GO:0009506">
    <property type="term" value="C:plasmodesma"/>
    <property type="evidence" value="ECO:0007669"/>
    <property type="project" value="UniProtKB-SubCell"/>
</dbReference>
<dbReference type="EMBL" id="PKPP01005871">
    <property type="protein sequence ID" value="PWA58528.1"/>
    <property type="molecule type" value="Genomic_DNA"/>
</dbReference>
<feature type="chain" id="PRO_5015643645" evidence="12">
    <location>
        <begin position="25"/>
        <end position="372"/>
    </location>
</feature>
<evidence type="ECO:0000256" key="9">
    <source>
        <dbReference type="SAM" id="Coils"/>
    </source>
</evidence>
<dbReference type="GO" id="GO:0005886">
    <property type="term" value="C:plasma membrane"/>
    <property type="evidence" value="ECO:0007669"/>
    <property type="project" value="UniProtKB-SubCell"/>
</dbReference>
<dbReference type="Pfam" id="PF01657">
    <property type="entry name" value="Stress-antifung"/>
    <property type="match status" value="1"/>
</dbReference>
<comment type="caution">
    <text evidence="14">The sequence shown here is derived from an EMBL/GenBank/DDBJ whole genome shotgun (WGS) entry which is preliminary data.</text>
</comment>
<feature type="coiled-coil region" evidence="9">
    <location>
        <begin position="280"/>
        <end position="314"/>
    </location>
</feature>
<feature type="transmembrane region" description="Helical" evidence="11">
    <location>
        <begin position="251"/>
        <end position="271"/>
    </location>
</feature>
<evidence type="ECO:0000313" key="14">
    <source>
        <dbReference type="EMBL" id="PWA58528.1"/>
    </source>
</evidence>
<comment type="subcellular location">
    <subcellularLocation>
        <location evidence="7">Cell junction</location>
        <location evidence="7">Plasmodesma</location>
    </subcellularLocation>
    <subcellularLocation>
        <location evidence="1">Cell membrane</location>
        <topology evidence="1">Single-pass type I membrane protein</topology>
    </subcellularLocation>
</comment>
<sequence length="372" mass="40726">MLQQAISFSFPLFSFILSIVSISALNSNIYIQCSQSCFVSTTPYESNVISLFTSLVDSATVCNFNKFAICPPGYSQNNIVYGLFQCRGDLSFSDCKECVMSSITQLKATCPVSTGGAIQLDGCFVKYDNFSFFGDENRGEVLKRCGPPVAYNSDVLSRIDNALAYLIAGNGKYFRAIDYGGHTRCGTVQASGKLRSECAPSTWGDMYLGKCFIRYADQAVNGANSDGNTYTGSSNSNRRRGKGRKGNSRKIAYIVGGSIAAGLTITLYMTINCNKQRITNNNINVVKEDLKGKAKEIEANKKAIEVNKKGVEGNKKSIEATNKTVAETKYGVEIARHLAYEAEWKAHEAMRYARSNCHHGCVGHCHHLLAIF</sequence>
<accession>A0A2U1MBA6</accession>
<dbReference type="InterPro" id="IPR038408">
    <property type="entry name" value="GNK2_sf"/>
</dbReference>
<keyword evidence="9" id="KW-0175">Coiled coil</keyword>
<organism evidence="14 15">
    <name type="scientific">Artemisia annua</name>
    <name type="common">Sweet wormwood</name>
    <dbReference type="NCBI Taxonomy" id="35608"/>
    <lineage>
        <taxon>Eukaryota</taxon>
        <taxon>Viridiplantae</taxon>
        <taxon>Streptophyta</taxon>
        <taxon>Embryophyta</taxon>
        <taxon>Tracheophyta</taxon>
        <taxon>Spermatophyta</taxon>
        <taxon>Magnoliopsida</taxon>
        <taxon>eudicotyledons</taxon>
        <taxon>Gunneridae</taxon>
        <taxon>Pentapetalae</taxon>
        <taxon>asterids</taxon>
        <taxon>campanulids</taxon>
        <taxon>Asterales</taxon>
        <taxon>Asteraceae</taxon>
        <taxon>Asteroideae</taxon>
        <taxon>Anthemideae</taxon>
        <taxon>Artemisiinae</taxon>
        <taxon>Artemisia</taxon>
    </lineage>
</organism>
<name>A0A2U1MBA6_ARTAN</name>
<dbReference type="Gene3D" id="3.30.430.20">
    <property type="entry name" value="Gnk2 domain, C-X8-C-X2-C motif"/>
    <property type="match status" value="1"/>
</dbReference>
<evidence type="ECO:0000256" key="2">
    <source>
        <dbReference type="ARBA" id="ARBA00022581"/>
    </source>
</evidence>
<evidence type="ECO:0000259" key="13">
    <source>
        <dbReference type="PROSITE" id="PS51473"/>
    </source>
</evidence>
<feature type="signal peptide" evidence="12">
    <location>
        <begin position="1"/>
        <end position="24"/>
    </location>
</feature>
<evidence type="ECO:0000256" key="3">
    <source>
        <dbReference type="ARBA" id="ARBA00022729"/>
    </source>
</evidence>
<dbReference type="STRING" id="35608.A0A2U1MBA6"/>
<dbReference type="InterPro" id="IPR002902">
    <property type="entry name" value="GNK2"/>
</dbReference>
<keyword evidence="11" id="KW-1133">Transmembrane helix</keyword>
<keyword evidence="6" id="KW-1015">Disulfide bond</keyword>
<dbReference type="OrthoDB" id="1097929at2759"/>
<gene>
    <name evidence="14" type="ORF">CTI12_AA398700</name>
</gene>
<evidence type="ECO:0000256" key="8">
    <source>
        <dbReference type="ARBA" id="ARBA00038393"/>
    </source>
</evidence>
<protein>
    <submittedName>
        <fullName evidence="14">Gnk2-like domain-containing protein</fullName>
    </submittedName>
</protein>
<evidence type="ECO:0000256" key="12">
    <source>
        <dbReference type="SAM" id="SignalP"/>
    </source>
</evidence>
<dbReference type="PANTHER" id="PTHR32080:SF43">
    <property type="entry name" value="GNK2-LIKE DOMAIN-CONTAINING PROTEIN"/>
    <property type="match status" value="1"/>
</dbReference>
<feature type="domain" description="Gnk2-homologous" evidence="13">
    <location>
        <begin position="26"/>
        <end position="132"/>
    </location>
</feature>
<keyword evidence="11" id="KW-0812">Transmembrane</keyword>
<keyword evidence="11" id="KW-0472">Membrane</keyword>
<evidence type="ECO:0000256" key="5">
    <source>
        <dbReference type="ARBA" id="ARBA00022949"/>
    </source>
</evidence>
<evidence type="ECO:0000256" key="1">
    <source>
        <dbReference type="ARBA" id="ARBA00004251"/>
    </source>
</evidence>
<reference evidence="14 15" key="1">
    <citation type="journal article" date="2018" name="Mol. Plant">
        <title>The genome of Artemisia annua provides insight into the evolution of Asteraceae family and artemisinin biosynthesis.</title>
        <authorList>
            <person name="Shen Q."/>
            <person name="Zhang L."/>
            <person name="Liao Z."/>
            <person name="Wang S."/>
            <person name="Yan T."/>
            <person name="Shi P."/>
            <person name="Liu M."/>
            <person name="Fu X."/>
            <person name="Pan Q."/>
            <person name="Wang Y."/>
            <person name="Lv Z."/>
            <person name="Lu X."/>
            <person name="Zhang F."/>
            <person name="Jiang W."/>
            <person name="Ma Y."/>
            <person name="Chen M."/>
            <person name="Hao X."/>
            <person name="Li L."/>
            <person name="Tang Y."/>
            <person name="Lv G."/>
            <person name="Zhou Y."/>
            <person name="Sun X."/>
            <person name="Brodelius P.E."/>
            <person name="Rose J.K.C."/>
            <person name="Tang K."/>
        </authorList>
    </citation>
    <scope>NUCLEOTIDE SEQUENCE [LARGE SCALE GENOMIC DNA]</scope>
    <source>
        <strain evidence="15">cv. Huhao1</strain>
        <tissue evidence="14">Leaf</tissue>
    </source>
</reference>
<dbReference type="InterPro" id="IPR051378">
    <property type="entry name" value="Cell2Cell_Antifungal"/>
</dbReference>
<evidence type="ECO:0000256" key="4">
    <source>
        <dbReference type="ARBA" id="ARBA00022737"/>
    </source>
</evidence>
<keyword evidence="2" id="KW-0945">Host-virus interaction</keyword>
<dbReference type="PROSITE" id="PS51473">
    <property type="entry name" value="GNK2"/>
    <property type="match status" value="1"/>
</dbReference>
<feature type="region of interest" description="Disordered" evidence="10">
    <location>
        <begin position="224"/>
        <end position="245"/>
    </location>
</feature>